<evidence type="ECO:0000256" key="1">
    <source>
        <dbReference type="ARBA" id="ARBA00006484"/>
    </source>
</evidence>
<keyword evidence="4" id="KW-1185">Reference proteome</keyword>
<dbReference type="SUPFAM" id="SSF51735">
    <property type="entry name" value="NAD(P)-binding Rossmann-fold domains"/>
    <property type="match status" value="1"/>
</dbReference>
<evidence type="ECO:0000313" key="4">
    <source>
        <dbReference type="Proteomes" id="UP001529510"/>
    </source>
</evidence>
<sequence length="55" mass="5380">MVGLVTGGASGLGRATVERLISQGASAVILDLPSSDGHKVAAALGDRCAFAPTDV</sequence>
<accession>A0ABD0NA89</accession>
<evidence type="ECO:0000313" key="3">
    <source>
        <dbReference type="EMBL" id="KAL0158485.1"/>
    </source>
</evidence>
<dbReference type="Gene3D" id="3.40.50.720">
    <property type="entry name" value="NAD(P)-binding Rossmann-like Domain"/>
    <property type="match status" value="1"/>
</dbReference>
<dbReference type="AlphaFoldDB" id="A0ABD0NA89"/>
<dbReference type="GO" id="GO:0016491">
    <property type="term" value="F:oxidoreductase activity"/>
    <property type="evidence" value="ECO:0007669"/>
    <property type="project" value="UniProtKB-KW"/>
</dbReference>
<dbReference type="Proteomes" id="UP001529510">
    <property type="component" value="Unassembled WGS sequence"/>
</dbReference>
<reference evidence="3 4" key="1">
    <citation type="submission" date="2024-05" db="EMBL/GenBank/DDBJ databases">
        <title>Genome sequencing and assembly of Indian major carp, Cirrhinus mrigala (Hamilton, 1822).</title>
        <authorList>
            <person name="Mohindra V."/>
            <person name="Chowdhury L.M."/>
            <person name="Lal K."/>
            <person name="Jena J.K."/>
        </authorList>
    </citation>
    <scope>NUCLEOTIDE SEQUENCE [LARGE SCALE GENOMIC DNA]</scope>
    <source>
        <strain evidence="3">CM1030</strain>
        <tissue evidence="3">Blood</tissue>
    </source>
</reference>
<comment type="similarity">
    <text evidence="1">Belongs to the short-chain dehydrogenases/reductases (SDR) family.</text>
</comment>
<evidence type="ECO:0000256" key="2">
    <source>
        <dbReference type="ARBA" id="ARBA00023002"/>
    </source>
</evidence>
<dbReference type="Pfam" id="PF00106">
    <property type="entry name" value="adh_short"/>
    <property type="match status" value="1"/>
</dbReference>
<evidence type="ECO:0008006" key="5">
    <source>
        <dbReference type="Google" id="ProtNLM"/>
    </source>
</evidence>
<dbReference type="PANTHER" id="PTHR43658:SF8">
    <property type="entry name" value="17-BETA-HYDROXYSTEROID DEHYDROGENASE 14-RELATED"/>
    <property type="match status" value="1"/>
</dbReference>
<gene>
    <name evidence="3" type="ORF">M9458_046561</name>
</gene>
<dbReference type="EMBL" id="JAMKFB020000023">
    <property type="protein sequence ID" value="KAL0158485.1"/>
    <property type="molecule type" value="Genomic_DNA"/>
</dbReference>
<proteinExistence type="inferred from homology"/>
<dbReference type="PANTHER" id="PTHR43658">
    <property type="entry name" value="SHORT-CHAIN DEHYDROGENASE/REDUCTASE"/>
    <property type="match status" value="1"/>
</dbReference>
<protein>
    <recommendedName>
        <fullName evidence="5">SDR family NAD(P)-dependent oxidoreductase</fullName>
    </recommendedName>
</protein>
<feature type="non-terminal residue" evidence="3">
    <location>
        <position position="55"/>
    </location>
</feature>
<organism evidence="3 4">
    <name type="scientific">Cirrhinus mrigala</name>
    <name type="common">Mrigala</name>
    <dbReference type="NCBI Taxonomy" id="683832"/>
    <lineage>
        <taxon>Eukaryota</taxon>
        <taxon>Metazoa</taxon>
        <taxon>Chordata</taxon>
        <taxon>Craniata</taxon>
        <taxon>Vertebrata</taxon>
        <taxon>Euteleostomi</taxon>
        <taxon>Actinopterygii</taxon>
        <taxon>Neopterygii</taxon>
        <taxon>Teleostei</taxon>
        <taxon>Ostariophysi</taxon>
        <taxon>Cypriniformes</taxon>
        <taxon>Cyprinidae</taxon>
        <taxon>Labeoninae</taxon>
        <taxon>Labeonini</taxon>
        <taxon>Cirrhinus</taxon>
    </lineage>
</organism>
<dbReference type="InterPro" id="IPR002347">
    <property type="entry name" value="SDR_fam"/>
</dbReference>
<comment type="caution">
    <text evidence="3">The sequence shown here is derived from an EMBL/GenBank/DDBJ whole genome shotgun (WGS) entry which is preliminary data.</text>
</comment>
<dbReference type="InterPro" id="IPR036291">
    <property type="entry name" value="NAD(P)-bd_dom_sf"/>
</dbReference>
<name>A0ABD0NA89_CIRMR</name>
<keyword evidence="2" id="KW-0560">Oxidoreductase</keyword>